<sequence length="70" mass="7776">MDVDDNDCHRREEWVAAIRHVAARLSAGEAPGAPAPLEDGDMGQLGTSHKDKRKVVSIHSPYYYVSHFTL</sequence>
<reference evidence="3 4" key="1">
    <citation type="journal article" date="2019" name="Commun. Biol.">
        <title>The bagworm genome reveals a unique fibroin gene that provides high tensile strength.</title>
        <authorList>
            <person name="Kono N."/>
            <person name="Nakamura H."/>
            <person name="Ohtoshi R."/>
            <person name="Tomita M."/>
            <person name="Numata K."/>
            <person name="Arakawa K."/>
        </authorList>
    </citation>
    <scope>NUCLEOTIDE SEQUENCE [LARGE SCALE GENOMIC DNA]</scope>
</reference>
<evidence type="ECO:0000256" key="1">
    <source>
        <dbReference type="SAM" id="MobiDB-lite"/>
    </source>
</evidence>
<dbReference type="AlphaFoldDB" id="A0A4C1U7H1"/>
<keyword evidence="4" id="KW-1185">Reference proteome</keyword>
<dbReference type="Proteomes" id="UP000299102">
    <property type="component" value="Unassembled WGS sequence"/>
</dbReference>
<dbReference type="EMBL" id="BGZK01000138">
    <property type="protein sequence ID" value="GBP22315.1"/>
    <property type="molecule type" value="Genomic_DNA"/>
</dbReference>
<name>A0A4C1U7H1_EUMVA</name>
<comment type="caution">
    <text evidence="3">The sequence shown here is derived from an EMBL/GenBank/DDBJ whole genome shotgun (WGS) entry which is preliminary data.</text>
</comment>
<evidence type="ECO:0000259" key="2">
    <source>
        <dbReference type="PROSITE" id="PS50003"/>
    </source>
</evidence>
<evidence type="ECO:0000313" key="4">
    <source>
        <dbReference type="Proteomes" id="UP000299102"/>
    </source>
</evidence>
<organism evidence="3 4">
    <name type="scientific">Eumeta variegata</name>
    <name type="common">Bagworm moth</name>
    <name type="synonym">Eumeta japonica</name>
    <dbReference type="NCBI Taxonomy" id="151549"/>
    <lineage>
        <taxon>Eukaryota</taxon>
        <taxon>Metazoa</taxon>
        <taxon>Ecdysozoa</taxon>
        <taxon>Arthropoda</taxon>
        <taxon>Hexapoda</taxon>
        <taxon>Insecta</taxon>
        <taxon>Pterygota</taxon>
        <taxon>Neoptera</taxon>
        <taxon>Endopterygota</taxon>
        <taxon>Lepidoptera</taxon>
        <taxon>Glossata</taxon>
        <taxon>Ditrysia</taxon>
        <taxon>Tineoidea</taxon>
        <taxon>Psychidae</taxon>
        <taxon>Oiketicinae</taxon>
        <taxon>Eumeta</taxon>
    </lineage>
</organism>
<protein>
    <recommendedName>
        <fullName evidence="2">PH domain-containing protein</fullName>
    </recommendedName>
</protein>
<proteinExistence type="predicted"/>
<gene>
    <name evidence="3" type="ORF">EVAR_22601_1</name>
</gene>
<feature type="compositionally biased region" description="Low complexity" evidence="1">
    <location>
        <begin position="28"/>
        <end position="37"/>
    </location>
</feature>
<feature type="region of interest" description="Disordered" evidence="1">
    <location>
        <begin position="28"/>
        <end position="50"/>
    </location>
</feature>
<dbReference type="InterPro" id="IPR001849">
    <property type="entry name" value="PH_domain"/>
</dbReference>
<accession>A0A4C1U7H1</accession>
<feature type="domain" description="PH" evidence="2">
    <location>
        <begin position="1"/>
        <end position="23"/>
    </location>
</feature>
<dbReference type="PROSITE" id="PS50003">
    <property type="entry name" value="PH_DOMAIN"/>
    <property type="match status" value="1"/>
</dbReference>
<evidence type="ECO:0000313" key="3">
    <source>
        <dbReference type="EMBL" id="GBP22315.1"/>
    </source>
</evidence>